<evidence type="ECO:0000313" key="1">
    <source>
        <dbReference type="EMBL" id="GAI24445.1"/>
    </source>
</evidence>
<evidence type="ECO:0008006" key="2">
    <source>
        <dbReference type="Google" id="ProtNLM"/>
    </source>
</evidence>
<dbReference type="AlphaFoldDB" id="X1NCA5"/>
<sequence>MKIPPCGALCENCVAYKNPCKGCIQTNGIPYFSKKTCPVFECATKNKVEHCGLCDEFPCKKFLNKYDQKRGIITVLRRAGLLSLRKKIGNKAWIK</sequence>
<comment type="caution">
    <text evidence="1">The sequence shown here is derived from an EMBL/GenBank/DDBJ whole genome shotgun (WGS) entry which is preliminary data.</text>
</comment>
<dbReference type="Pfam" id="PF12675">
    <property type="entry name" value="DUF3795"/>
    <property type="match status" value="1"/>
</dbReference>
<accession>X1NCA5</accession>
<name>X1NCA5_9ZZZZ</name>
<reference evidence="1" key="1">
    <citation type="journal article" date="2014" name="Front. Microbiol.">
        <title>High frequency of phylogenetically diverse reductive dehalogenase-homologous genes in deep subseafloor sedimentary metagenomes.</title>
        <authorList>
            <person name="Kawai M."/>
            <person name="Futagami T."/>
            <person name="Toyoda A."/>
            <person name="Takaki Y."/>
            <person name="Nishi S."/>
            <person name="Hori S."/>
            <person name="Arai W."/>
            <person name="Tsubouchi T."/>
            <person name="Morono Y."/>
            <person name="Uchiyama I."/>
            <person name="Ito T."/>
            <person name="Fujiyama A."/>
            <person name="Inagaki F."/>
            <person name="Takami H."/>
        </authorList>
    </citation>
    <scope>NUCLEOTIDE SEQUENCE</scope>
    <source>
        <strain evidence="1">Expedition CK06-06</strain>
    </source>
</reference>
<dbReference type="EMBL" id="BARV01014889">
    <property type="protein sequence ID" value="GAI24445.1"/>
    <property type="molecule type" value="Genomic_DNA"/>
</dbReference>
<protein>
    <recommendedName>
        <fullName evidence="2">DUF3795 domain-containing protein</fullName>
    </recommendedName>
</protein>
<gene>
    <name evidence="1" type="ORF">S06H3_25835</name>
</gene>
<proteinExistence type="predicted"/>
<organism evidence="1">
    <name type="scientific">marine sediment metagenome</name>
    <dbReference type="NCBI Taxonomy" id="412755"/>
    <lineage>
        <taxon>unclassified sequences</taxon>
        <taxon>metagenomes</taxon>
        <taxon>ecological metagenomes</taxon>
    </lineage>
</organism>
<dbReference type="InterPro" id="IPR024227">
    <property type="entry name" value="DUF3795"/>
</dbReference>